<protein>
    <submittedName>
        <fullName evidence="1">Uncharacterized protein</fullName>
    </submittedName>
</protein>
<sequence>MSLELSPSEWVSLSDLEEILEPFANITLEMSKADMPTLSFALPFYELMEKHLSRIIVGRKASNPVLTNAAAGRYDVLKKYYDYARQNQNYSLATSIWSSFFRERHDYGAEDRAHVLFEHVYDEYKKRYQAP</sequence>
<dbReference type="AlphaFoldDB" id="A0A9P6AN34"/>
<organism evidence="1 2">
    <name type="scientific">Hydnum rufescens UP504</name>
    <dbReference type="NCBI Taxonomy" id="1448309"/>
    <lineage>
        <taxon>Eukaryota</taxon>
        <taxon>Fungi</taxon>
        <taxon>Dikarya</taxon>
        <taxon>Basidiomycota</taxon>
        <taxon>Agaricomycotina</taxon>
        <taxon>Agaricomycetes</taxon>
        <taxon>Cantharellales</taxon>
        <taxon>Hydnaceae</taxon>
        <taxon>Hydnum</taxon>
    </lineage>
</organism>
<name>A0A9P6AN34_9AGAM</name>
<proteinExistence type="predicted"/>
<reference evidence="1" key="1">
    <citation type="journal article" date="2020" name="Nat. Commun.">
        <title>Large-scale genome sequencing of mycorrhizal fungi provides insights into the early evolution of symbiotic traits.</title>
        <authorList>
            <person name="Miyauchi S."/>
            <person name="Kiss E."/>
            <person name="Kuo A."/>
            <person name="Drula E."/>
            <person name="Kohler A."/>
            <person name="Sanchez-Garcia M."/>
            <person name="Morin E."/>
            <person name="Andreopoulos B."/>
            <person name="Barry K.W."/>
            <person name="Bonito G."/>
            <person name="Buee M."/>
            <person name="Carver A."/>
            <person name="Chen C."/>
            <person name="Cichocki N."/>
            <person name="Clum A."/>
            <person name="Culley D."/>
            <person name="Crous P.W."/>
            <person name="Fauchery L."/>
            <person name="Girlanda M."/>
            <person name="Hayes R.D."/>
            <person name="Keri Z."/>
            <person name="LaButti K."/>
            <person name="Lipzen A."/>
            <person name="Lombard V."/>
            <person name="Magnuson J."/>
            <person name="Maillard F."/>
            <person name="Murat C."/>
            <person name="Nolan M."/>
            <person name="Ohm R.A."/>
            <person name="Pangilinan J."/>
            <person name="Pereira M.F."/>
            <person name="Perotto S."/>
            <person name="Peter M."/>
            <person name="Pfister S."/>
            <person name="Riley R."/>
            <person name="Sitrit Y."/>
            <person name="Stielow J.B."/>
            <person name="Szollosi G."/>
            <person name="Zifcakova L."/>
            <person name="Stursova M."/>
            <person name="Spatafora J.W."/>
            <person name="Tedersoo L."/>
            <person name="Vaario L.M."/>
            <person name="Yamada A."/>
            <person name="Yan M."/>
            <person name="Wang P."/>
            <person name="Xu J."/>
            <person name="Bruns T."/>
            <person name="Baldrian P."/>
            <person name="Vilgalys R."/>
            <person name="Dunand C."/>
            <person name="Henrissat B."/>
            <person name="Grigoriev I.V."/>
            <person name="Hibbett D."/>
            <person name="Nagy L.G."/>
            <person name="Martin F.M."/>
        </authorList>
    </citation>
    <scope>NUCLEOTIDE SEQUENCE</scope>
    <source>
        <strain evidence="1">UP504</strain>
    </source>
</reference>
<evidence type="ECO:0000313" key="1">
    <source>
        <dbReference type="EMBL" id="KAF9508812.1"/>
    </source>
</evidence>
<dbReference type="Proteomes" id="UP000886523">
    <property type="component" value="Unassembled WGS sequence"/>
</dbReference>
<evidence type="ECO:0000313" key="2">
    <source>
        <dbReference type="Proteomes" id="UP000886523"/>
    </source>
</evidence>
<keyword evidence="2" id="KW-1185">Reference proteome</keyword>
<dbReference type="OrthoDB" id="3264316at2759"/>
<comment type="caution">
    <text evidence="1">The sequence shown here is derived from an EMBL/GenBank/DDBJ whole genome shotgun (WGS) entry which is preliminary data.</text>
</comment>
<gene>
    <name evidence="1" type="ORF">BS47DRAFT_1397521</name>
</gene>
<accession>A0A9P6AN34</accession>
<dbReference type="EMBL" id="MU129050">
    <property type="protein sequence ID" value="KAF9508812.1"/>
    <property type="molecule type" value="Genomic_DNA"/>
</dbReference>